<evidence type="ECO:0000313" key="2">
    <source>
        <dbReference type="EMBL" id="UNI16605.1"/>
    </source>
</evidence>
<feature type="compositionally biased region" description="Basic and acidic residues" evidence="1">
    <location>
        <begin position="101"/>
        <end position="110"/>
    </location>
</feature>
<feature type="compositionally biased region" description="Low complexity" evidence="1">
    <location>
        <begin position="39"/>
        <end position="52"/>
    </location>
</feature>
<dbReference type="KEGG" id="ptkz:JDV02_003032"/>
<keyword evidence="3" id="KW-1185">Reference proteome</keyword>
<organism evidence="2 3">
    <name type="scientific">Purpureocillium takamizusanense</name>
    <dbReference type="NCBI Taxonomy" id="2060973"/>
    <lineage>
        <taxon>Eukaryota</taxon>
        <taxon>Fungi</taxon>
        <taxon>Dikarya</taxon>
        <taxon>Ascomycota</taxon>
        <taxon>Pezizomycotina</taxon>
        <taxon>Sordariomycetes</taxon>
        <taxon>Hypocreomycetidae</taxon>
        <taxon>Hypocreales</taxon>
        <taxon>Ophiocordycipitaceae</taxon>
        <taxon>Purpureocillium</taxon>
    </lineage>
</organism>
<gene>
    <name evidence="2" type="ORF">JDV02_003032</name>
</gene>
<dbReference type="AlphaFoldDB" id="A0A9Q8QBK8"/>
<proteinExistence type="predicted"/>
<dbReference type="Proteomes" id="UP000829364">
    <property type="component" value="Chromosome 2"/>
</dbReference>
<feature type="compositionally biased region" description="Polar residues" evidence="1">
    <location>
        <begin position="74"/>
        <end position="90"/>
    </location>
</feature>
<dbReference type="GeneID" id="72064992"/>
<sequence>MGRVASSRHHERCGKRAPCLSGPSQGLPDGRRVKPPGPGSAIASPTSSTTTSTHHHHCHHHPQIISHALLQGPPLQSNNKHAPYSSSYSSPFCEVPSAAQKEGRIGEEKK</sequence>
<reference evidence="2" key="1">
    <citation type="submission" date="2021-11" db="EMBL/GenBank/DDBJ databases">
        <title>Purpureocillium_takamizusanense_genome.</title>
        <authorList>
            <person name="Nguyen N.-H."/>
        </authorList>
    </citation>
    <scope>NUCLEOTIDE SEQUENCE</scope>
    <source>
        <strain evidence="2">PT3</strain>
    </source>
</reference>
<feature type="compositionally biased region" description="Basic residues" evidence="1">
    <location>
        <begin position="53"/>
        <end position="62"/>
    </location>
</feature>
<feature type="compositionally biased region" description="Basic residues" evidence="1">
    <location>
        <begin position="1"/>
        <end position="15"/>
    </location>
</feature>
<feature type="region of interest" description="Disordered" evidence="1">
    <location>
        <begin position="1"/>
        <end position="110"/>
    </location>
</feature>
<protein>
    <submittedName>
        <fullName evidence="2">Uncharacterized protein</fullName>
    </submittedName>
</protein>
<dbReference type="RefSeq" id="XP_047840086.1">
    <property type="nucleotide sequence ID" value="XM_047984114.1"/>
</dbReference>
<evidence type="ECO:0000256" key="1">
    <source>
        <dbReference type="SAM" id="MobiDB-lite"/>
    </source>
</evidence>
<evidence type="ECO:0000313" key="3">
    <source>
        <dbReference type="Proteomes" id="UP000829364"/>
    </source>
</evidence>
<accession>A0A9Q8QBK8</accession>
<name>A0A9Q8QBK8_9HYPO</name>
<dbReference type="EMBL" id="CP086355">
    <property type="protein sequence ID" value="UNI16605.1"/>
    <property type="molecule type" value="Genomic_DNA"/>
</dbReference>